<dbReference type="SUPFAM" id="SSF55486">
    <property type="entry name" value="Metalloproteases ('zincins'), catalytic domain"/>
    <property type="match status" value="1"/>
</dbReference>
<reference evidence="5" key="1">
    <citation type="submission" date="2017-02" db="EMBL/GenBank/DDBJ databases">
        <authorList>
            <person name="Varghese N."/>
            <person name="Submissions S."/>
        </authorList>
    </citation>
    <scope>NUCLEOTIDE SEQUENCE [LARGE SCALE GENOMIC DNA]</scope>
    <source>
        <strain evidence="5">DSM 22224</strain>
    </source>
</reference>
<dbReference type="Pfam" id="PF17162">
    <property type="entry name" value="DUF5118"/>
    <property type="match status" value="1"/>
</dbReference>
<dbReference type="InterPro" id="IPR033428">
    <property type="entry name" value="DUF5118"/>
</dbReference>
<dbReference type="GO" id="GO:0008237">
    <property type="term" value="F:metallopeptidase activity"/>
    <property type="evidence" value="ECO:0007669"/>
    <property type="project" value="InterPro"/>
</dbReference>
<feature type="domain" description="DUF5118" evidence="3">
    <location>
        <begin position="50"/>
        <end position="99"/>
    </location>
</feature>
<dbReference type="InterPro" id="IPR034032">
    <property type="entry name" value="Zn_MMP-like_bac"/>
</dbReference>
<dbReference type="Gene3D" id="3.40.390.10">
    <property type="entry name" value="Collagenase (Catalytic Domain)"/>
    <property type="match status" value="1"/>
</dbReference>
<dbReference type="EMBL" id="FUWZ01000001">
    <property type="protein sequence ID" value="SJZ71792.1"/>
    <property type="molecule type" value="Genomic_DNA"/>
</dbReference>
<dbReference type="Pfam" id="PF17148">
    <property type="entry name" value="DUF5117"/>
    <property type="match status" value="1"/>
</dbReference>
<dbReference type="STRING" id="634771.SAMN04488128_1011330"/>
<dbReference type="RefSeq" id="WP_078667939.1">
    <property type="nucleotide sequence ID" value="NZ_FUWZ01000001.1"/>
</dbReference>
<evidence type="ECO:0000259" key="2">
    <source>
        <dbReference type="Pfam" id="PF17148"/>
    </source>
</evidence>
<dbReference type="OrthoDB" id="9776599at2"/>
<sequence length="825" mass="92650">MKRYLYIPFLAVMASCAVFKGGDKKKKKTAATPAAPAVKPVATANKNGVKPYASVITPGLQTQKGLFTVHATREMDSIFFEIGAPLLGRDILVVNRIRKAPGGTGAYAGEELDNHTVIFEKGANETIRVRLNLVISDADSASNIYRAVVKSNLNPELVSFPIKAYGKDSASYVIDVSKFLRDPAAFVNSGDGHEGLKKALDVKTMKDLEVQSIMAFPENIEIAVSKNGATKPTGGLTPTPSRPATLETNTSFVVLPEKPLQRRFADQRVGYFSDYFMEYGDNQQKVTKRNFIHRWRLEPKPEDMEKYKRGELVEPVKPIVLYIDPATPKQWRPYLIAGVNDWQAAFEQAGFKNAIVAKEWPENDTTMHPEDVRYSFINYFASEISNAYGPNTHDPRSGEIIQTHIGWYHNVIDLLHNWYMVQAGPNDPQAQLPKFDEKLMGQLIRFVSSHEVGHTLGLRHNFGSSSQTPVDSLRSITYLRKNGHTASIMDYARFNYVAQPEDRIPQELLFPRIGEYDKWAIEFGYRIVGAPTAAEDSRIMGQLVTKRLDANNRLWFGDGETRQIDPRCQTEDLGDDAAKAGTYGIKNLKRVMVNLRKWTREENGQRAALKTMYDNVMQQFHRYVVHVAKNIAAVHYTVYPDGDDRPSYVPVPKARQVAAVKFFNDEVFNTPHWLLDPAVTDRVDNPAEQTPVDLMQINAVNSLLDVKRINYVMMLERRYGAAKTLGIEAYMTMLHQGIWSDLSNNSVKIDAYHRNMQKAYLGALYKITRESKITVSESEASSIASADIRAVAAMISRAMPRAADAMTKAHLISLQEKITLMAKNG</sequence>
<evidence type="ECO:0000259" key="3">
    <source>
        <dbReference type="Pfam" id="PF17162"/>
    </source>
</evidence>
<keyword evidence="5" id="KW-1185">Reference proteome</keyword>
<gene>
    <name evidence="4" type="ORF">SAMN04488128_1011330</name>
</gene>
<dbReference type="Proteomes" id="UP000190367">
    <property type="component" value="Unassembled WGS sequence"/>
</dbReference>
<dbReference type="AlphaFoldDB" id="A0A1T4MXR7"/>
<evidence type="ECO:0000313" key="4">
    <source>
        <dbReference type="EMBL" id="SJZ71792.1"/>
    </source>
</evidence>
<organism evidence="4 5">
    <name type="scientific">Chitinophaga eiseniae</name>
    <dbReference type="NCBI Taxonomy" id="634771"/>
    <lineage>
        <taxon>Bacteria</taxon>
        <taxon>Pseudomonadati</taxon>
        <taxon>Bacteroidota</taxon>
        <taxon>Chitinophagia</taxon>
        <taxon>Chitinophagales</taxon>
        <taxon>Chitinophagaceae</taxon>
        <taxon>Chitinophaga</taxon>
    </lineage>
</organism>
<evidence type="ECO:0008006" key="6">
    <source>
        <dbReference type="Google" id="ProtNLM"/>
    </source>
</evidence>
<proteinExistence type="predicted"/>
<dbReference type="InterPro" id="IPR033413">
    <property type="entry name" value="DUF5117"/>
</dbReference>
<dbReference type="CDD" id="cd04276">
    <property type="entry name" value="ZnMc_MMP_like_2"/>
    <property type="match status" value="1"/>
</dbReference>
<evidence type="ECO:0000259" key="1">
    <source>
        <dbReference type="Pfam" id="PF16313"/>
    </source>
</evidence>
<dbReference type="Pfam" id="PF16313">
    <property type="entry name" value="DUF4953"/>
    <property type="match status" value="1"/>
</dbReference>
<dbReference type="InterPro" id="IPR032534">
    <property type="entry name" value="EcxA_zinc-bd"/>
</dbReference>
<dbReference type="PANTHER" id="PTHR38478">
    <property type="entry name" value="PEPTIDASE M1A AND M12B"/>
    <property type="match status" value="1"/>
</dbReference>
<dbReference type="InterPro" id="IPR024079">
    <property type="entry name" value="MetalloPept_cat_dom_sf"/>
</dbReference>
<protein>
    <recommendedName>
        <fullName evidence="6">Zinc-dependent metalloprotease</fullName>
    </recommendedName>
</protein>
<feature type="domain" description="DUF5117" evidence="2">
    <location>
        <begin position="109"/>
        <end position="300"/>
    </location>
</feature>
<accession>A0A1T4MXR7</accession>
<dbReference type="PANTHER" id="PTHR38478:SF1">
    <property type="entry name" value="ZINC DEPENDENT METALLOPROTEASE DOMAIN LIPOPROTEIN"/>
    <property type="match status" value="1"/>
</dbReference>
<feature type="domain" description="EcxA zinc-binding" evidence="1">
    <location>
        <begin position="434"/>
        <end position="744"/>
    </location>
</feature>
<name>A0A1T4MXR7_9BACT</name>
<evidence type="ECO:0000313" key="5">
    <source>
        <dbReference type="Proteomes" id="UP000190367"/>
    </source>
</evidence>
<dbReference type="PROSITE" id="PS51257">
    <property type="entry name" value="PROKAR_LIPOPROTEIN"/>
    <property type="match status" value="1"/>
</dbReference>